<sequence>MRADRRVLLLREFRVNPLISEREQVEEEPRGGRDLQHHHHDHHHGHPHPGGRVAAPRPARPAGRDHHVGGGLAAHRPEVVLLLLLLLLGARSGHGIPGRMRQTTSKKPGGRAGGRGGGRGQQN</sequence>
<name>A0A4Z2FYT5_9TELE</name>
<feature type="compositionally biased region" description="Basic and acidic residues" evidence="1">
    <location>
        <begin position="19"/>
        <end position="35"/>
    </location>
</feature>
<evidence type="ECO:0000313" key="2">
    <source>
        <dbReference type="EMBL" id="TNN46409.1"/>
    </source>
</evidence>
<feature type="compositionally biased region" description="Gly residues" evidence="1">
    <location>
        <begin position="110"/>
        <end position="123"/>
    </location>
</feature>
<feature type="region of interest" description="Disordered" evidence="1">
    <location>
        <begin position="19"/>
        <end position="70"/>
    </location>
</feature>
<feature type="compositionally biased region" description="Low complexity" evidence="1">
    <location>
        <begin position="50"/>
        <end position="61"/>
    </location>
</feature>
<gene>
    <name evidence="2" type="ORF">EYF80_043408</name>
</gene>
<accession>A0A4Z2FYT5</accession>
<feature type="compositionally biased region" description="Basic residues" evidence="1">
    <location>
        <begin position="36"/>
        <end position="49"/>
    </location>
</feature>
<evidence type="ECO:0000256" key="1">
    <source>
        <dbReference type="SAM" id="MobiDB-lite"/>
    </source>
</evidence>
<organism evidence="2 3">
    <name type="scientific">Liparis tanakae</name>
    <name type="common">Tanaka's snailfish</name>
    <dbReference type="NCBI Taxonomy" id="230148"/>
    <lineage>
        <taxon>Eukaryota</taxon>
        <taxon>Metazoa</taxon>
        <taxon>Chordata</taxon>
        <taxon>Craniata</taxon>
        <taxon>Vertebrata</taxon>
        <taxon>Euteleostomi</taxon>
        <taxon>Actinopterygii</taxon>
        <taxon>Neopterygii</taxon>
        <taxon>Teleostei</taxon>
        <taxon>Neoteleostei</taxon>
        <taxon>Acanthomorphata</taxon>
        <taxon>Eupercaria</taxon>
        <taxon>Perciformes</taxon>
        <taxon>Cottioidei</taxon>
        <taxon>Cottales</taxon>
        <taxon>Liparidae</taxon>
        <taxon>Liparis</taxon>
    </lineage>
</organism>
<dbReference type="Proteomes" id="UP000314294">
    <property type="component" value="Unassembled WGS sequence"/>
</dbReference>
<keyword evidence="3" id="KW-1185">Reference proteome</keyword>
<reference evidence="2 3" key="1">
    <citation type="submission" date="2019-03" db="EMBL/GenBank/DDBJ databases">
        <title>First draft genome of Liparis tanakae, snailfish: a comprehensive survey of snailfish specific genes.</title>
        <authorList>
            <person name="Kim W."/>
            <person name="Song I."/>
            <person name="Jeong J.-H."/>
            <person name="Kim D."/>
            <person name="Kim S."/>
            <person name="Ryu S."/>
            <person name="Song J.Y."/>
            <person name="Lee S.K."/>
        </authorList>
    </citation>
    <scope>NUCLEOTIDE SEQUENCE [LARGE SCALE GENOMIC DNA]</scope>
    <source>
        <tissue evidence="2">Muscle</tissue>
    </source>
</reference>
<dbReference type="AlphaFoldDB" id="A0A4Z2FYT5"/>
<feature type="region of interest" description="Disordered" evidence="1">
    <location>
        <begin position="93"/>
        <end position="123"/>
    </location>
</feature>
<comment type="caution">
    <text evidence="2">The sequence shown here is derived from an EMBL/GenBank/DDBJ whole genome shotgun (WGS) entry which is preliminary data.</text>
</comment>
<dbReference type="EMBL" id="SRLO01000790">
    <property type="protein sequence ID" value="TNN46409.1"/>
    <property type="molecule type" value="Genomic_DNA"/>
</dbReference>
<evidence type="ECO:0000313" key="3">
    <source>
        <dbReference type="Proteomes" id="UP000314294"/>
    </source>
</evidence>
<proteinExistence type="predicted"/>
<protein>
    <submittedName>
        <fullName evidence="2">Uncharacterized protein</fullName>
    </submittedName>
</protein>